<dbReference type="AlphaFoldDB" id="A0A0F7S8F0"/>
<accession>A0A0F7S8F0</accession>
<evidence type="ECO:0000313" key="2">
    <source>
        <dbReference type="Proteomes" id="UP000242770"/>
    </source>
</evidence>
<sequence length="34" mass="3758">MSSGFYTQAICSSRGTTSSRPMAYTPLLIMRQSQ</sequence>
<protein>
    <submittedName>
        <fullName evidence="1">Uncharacterized protein</fullName>
    </submittedName>
</protein>
<dbReference type="Proteomes" id="UP000242770">
    <property type="component" value="Unassembled WGS sequence"/>
</dbReference>
<proteinExistence type="predicted"/>
<evidence type="ECO:0000313" key="1">
    <source>
        <dbReference type="EMBL" id="CDW97175.1"/>
    </source>
</evidence>
<name>A0A0F7S8F0_9BASI</name>
<keyword evidence="2" id="KW-1185">Reference proteome</keyword>
<gene>
    <name evidence="1" type="primary">SSCI25000.1</name>
</gene>
<reference evidence="2" key="1">
    <citation type="submission" date="2014-06" db="EMBL/GenBank/DDBJ databases">
        <authorList>
            <person name="Berkman P.J."/>
        </authorList>
    </citation>
    <scope>NUCLEOTIDE SEQUENCE [LARGE SCALE GENOMIC DNA]</scope>
</reference>
<dbReference type="EMBL" id="CCFA01001314">
    <property type="protein sequence ID" value="CDW97175.1"/>
    <property type="molecule type" value="Genomic_DNA"/>
</dbReference>
<organism evidence="1 2">
    <name type="scientific">Sporisorium scitamineum</name>
    <dbReference type="NCBI Taxonomy" id="49012"/>
    <lineage>
        <taxon>Eukaryota</taxon>
        <taxon>Fungi</taxon>
        <taxon>Dikarya</taxon>
        <taxon>Basidiomycota</taxon>
        <taxon>Ustilaginomycotina</taxon>
        <taxon>Ustilaginomycetes</taxon>
        <taxon>Ustilaginales</taxon>
        <taxon>Ustilaginaceae</taxon>
        <taxon>Sporisorium</taxon>
    </lineage>
</organism>